<comment type="caution">
    <text evidence="2">The sequence shown here is derived from an EMBL/GenBank/DDBJ whole genome shotgun (WGS) entry which is preliminary data.</text>
</comment>
<evidence type="ECO:0000313" key="2">
    <source>
        <dbReference type="EMBL" id="KAH9378402.1"/>
    </source>
</evidence>
<dbReference type="OMA" id="KYMYREK"/>
<organism evidence="2 3">
    <name type="scientific">Haemaphysalis longicornis</name>
    <name type="common">Bush tick</name>
    <dbReference type="NCBI Taxonomy" id="44386"/>
    <lineage>
        <taxon>Eukaryota</taxon>
        <taxon>Metazoa</taxon>
        <taxon>Ecdysozoa</taxon>
        <taxon>Arthropoda</taxon>
        <taxon>Chelicerata</taxon>
        <taxon>Arachnida</taxon>
        <taxon>Acari</taxon>
        <taxon>Parasitiformes</taxon>
        <taxon>Ixodida</taxon>
        <taxon>Ixodoidea</taxon>
        <taxon>Ixodidae</taxon>
        <taxon>Haemaphysalinae</taxon>
        <taxon>Haemaphysalis</taxon>
    </lineage>
</organism>
<feature type="region of interest" description="Disordered" evidence="1">
    <location>
        <begin position="48"/>
        <end position="72"/>
    </location>
</feature>
<dbReference type="EMBL" id="JABSTR010000008">
    <property type="protein sequence ID" value="KAH9378402.1"/>
    <property type="molecule type" value="Genomic_DNA"/>
</dbReference>
<dbReference type="VEuPathDB" id="VectorBase:HLOH_042947"/>
<name>A0A9J6GSI5_HAELO</name>
<dbReference type="Proteomes" id="UP000821853">
    <property type="component" value="Unassembled WGS sequence"/>
</dbReference>
<accession>A0A9J6GSI5</accession>
<evidence type="ECO:0000256" key="1">
    <source>
        <dbReference type="SAM" id="MobiDB-lite"/>
    </source>
</evidence>
<keyword evidence="3" id="KW-1185">Reference proteome</keyword>
<feature type="region of interest" description="Disordered" evidence="1">
    <location>
        <begin position="1"/>
        <end position="22"/>
    </location>
</feature>
<sequence>MTVEVEGESIEPESFESEPGWLLSHSRKSRRALAELFQISQETSQQRSVGAAGISVRHYTDKTKKGPKRPSFAREDIKIVLRPRNGLNVSKHCQAELHDSIPKSTGIGKKLETEDILRANPQQNTLVITTPSLARGAVYAKNSGTLNRRKLLRGHGVGSHT</sequence>
<dbReference type="AlphaFoldDB" id="A0A9J6GSI5"/>
<reference evidence="2 3" key="1">
    <citation type="journal article" date="2020" name="Cell">
        <title>Large-Scale Comparative Analyses of Tick Genomes Elucidate Their Genetic Diversity and Vector Capacities.</title>
        <authorList>
            <consortium name="Tick Genome and Microbiome Consortium (TIGMIC)"/>
            <person name="Jia N."/>
            <person name="Wang J."/>
            <person name="Shi W."/>
            <person name="Du L."/>
            <person name="Sun Y."/>
            <person name="Zhan W."/>
            <person name="Jiang J.F."/>
            <person name="Wang Q."/>
            <person name="Zhang B."/>
            <person name="Ji P."/>
            <person name="Bell-Sakyi L."/>
            <person name="Cui X.M."/>
            <person name="Yuan T.T."/>
            <person name="Jiang B.G."/>
            <person name="Yang W.F."/>
            <person name="Lam T.T."/>
            <person name="Chang Q.C."/>
            <person name="Ding S.J."/>
            <person name="Wang X.J."/>
            <person name="Zhu J.G."/>
            <person name="Ruan X.D."/>
            <person name="Zhao L."/>
            <person name="Wei J.T."/>
            <person name="Ye R.Z."/>
            <person name="Que T.C."/>
            <person name="Du C.H."/>
            <person name="Zhou Y.H."/>
            <person name="Cheng J.X."/>
            <person name="Dai P.F."/>
            <person name="Guo W.B."/>
            <person name="Han X.H."/>
            <person name="Huang E.J."/>
            <person name="Li L.F."/>
            <person name="Wei W."/>
            <person name="Gao Y.C."/>
            <person name="Liu J.Z."/>
            <person name="Shao H.Z."/>
            <person name="Wang X."/>
            <person name="Wang C.C."/>
            <person name="Yang T.C."/>
            <person name="Huo Q.B."/>
            <person name="Li W."/>
            <person name="Chen H.Y."/>
            <person name="Chen S.E."/>
            <person name="Zhou L.G."/>
            <person name="Ni X.B."/>
            <person name="Tian J.H."/>
            <person name="Sheng Y."/>
            <person name="Liu T."/>
            <person name="Pan Y.S."/>
            <person name="Xia L.Y."/>
            <person name="Li J."/>
            <person name="Zhao F."/>
            <person name="Cao W.C."/>
        </authorList>
    </citation>
    <scope>NUCLEOTIDE SEQUENCE [LARGE SCALE GENOMIC DNA]</scope>
    <source>
        <strain evidence="2">HaeL-2018</strain>
    </source>
</reference>
<gene>
    <name evidence="2" type="ORF">HPB48_017515</name>
</gene>
<feature type="compositionally biased region" description="Acidic residues" evidence="1">
    <location>
        <begin position="1"/>
        <end position="16"/>
    </location>
</feature>
<evidence type="ECO:0000313" key="3">
    <source>
        <dbReference type="Proteomes" id="UP000821853"/>
    </source>
</evidence>
<protein>
    <submittedName>
        <fullName evidence="2">Uncharacterized protein</fullName>
    </submittedName>
</protein>
<proteinExistence type="predicted"/>